<sequence>MKTRVMETKERHDKGFNCCQAVACTYCDLVGMDEETAFKACEAFGAGMGGMQGTCGAVSGAVFLAGLKNSCGDLNRPVSKGKTYKISKKIAEEFRKKNGSIICKELKGVETKQILRSCEGCIMDAAEIIERLLFEEEN</sequence>
<dbReference type="RefSeq" id="WP_249300948.1">
    <property type="nucleotide sequence ID" value="NZ_CP060634.1"/>
</dbReference>
<dbReference type="NCBIfam" id="TIGR01909">
    <property type="entry name" value="C_GCAxxG_C_C"/>
    <property type="match status" value="1"/>
</dbReference>
<gene>
    <name evidence="1" type="ORF">H9Q78_08470</name>
</gene>
<keyword evidence="2" id="KW-1185">Reference proteome</keyword>
<dbReference type="Pfam" id="PF09719">
    <property type="entry name" value="C_GCAxxG_C_C"/>
    <property type="match status" value="1"/>
</dbReference>
<dbReference type="Proteomes" id="UP000515823">
    <property type="component" value="Chromosome"/>
</dbReference>
<organism evidence="1 2">
    <name type="scientific">Qiania dongpingensis</name>
    <dbReference type="NCBI Taxonomy" id="2763669"/>
    <lineage>
        <taxon>Bacteria</taxon>
        <taxon>Bacillati</taxon>
        <taxon>Bacillota</taxon>
        <taxon>Clostridia</taxon>
        <taxon>Lachnospirales</taxon>
        <taxon>Lachnospiraceae</taxon>
        <taxon>Qiania</taxon>
    </lineage>
</organism>
<name>A0A7G9G127_9FIRM</name>
<evidence type="ECO:0000313" key="2">
    <source>
        <dbReference type="Proteomes" id="UP000515823"/>
    </source>
</evidence>
<protein>
    <submittedName>
        <fullName evidence="1">C_GCAxxG_C_C family protein</fullName>
    </submittedName>
</protein>
<dbReference type="KEGG" id="qdo:H9Q78_08470"/>
<dbReference type="EMBL" id="CP060634">
    <property type="protein sequence ID" value="QNM04509.1"/>
    <property type="molecule type" value="Genomic_DNA"/>
</dbReference>
<accession>A0A7G9G127</accession>
<proteinExistence type="predicted"/>
<dbReference type="AlphaFoldDB" id="A0A7G9G127"/>
<evidence type="ECO:0000313" key="1">
    <source>
        <dbReference type="EMBL" id="QNM04509.1"/>
    </source>
</evidence>
<reference evidence="1 2" key="1">
    <citation type="submission" date="2020-08" db="EMBL/GenBank/DDBJ databases">
        <authorList>
            <person name="Liu C."/>
            <person name="Sun Q."/>
        </authorList>
    </citation>
    <scope>NUCLEOTIDE SEQUENCE [LARGE SCALE GENOMIC DNA]</scope>
    <source>
        <strain evidence="1 2">NSJ-38</strain>
    </source>
</reference>
<dbReference type="InterPro" id="IPR010181">
    <property type="entry name" value="CGCAxxGCC_motif"/>
</dbReference>